<dbReference type="PROSITE" id="PS50893">
    <property type="entry name" value="ABC_TRANSPORTER_2"/>
    <property type="match status" value="1"/>
</dbReference>
<dbReference type="Pfam" id="PF00005">
    <property type="entry name" value="ABC_tran"/>
    <property type="match status" value="1"/>
</dbReference>
<evidence type="ECO:0000256" key="7">
    <source>
        <dbReference type="SAM" id="Phobius"/>
    </source>
</evidence>
<dbReference type="SUPFAM" id="SSF52540">
    <property type="entry name" value="P-loop containing nucleoside triphosphate hydrolases"/>
    <property type="match status" value="1"/>
</dbReference>
<comment type="subcellular location">
    <subcellularLocation>
        <location evidence="1">Cell membrane</location>
        <topology evidence="1">Multi-pass membrane protein</topology>
    </subcellularLocation>
</comment>
<dbReference type="GO" id="GO:0005886">
    <property type="term" value="C:plasma membrane"/>
    <property type="evidence" value="ECO:0007669"/>
    <property type="project" value="UniProtKB-SubCell"/>
</dbReference>
<keyword evidence="6 7" id="KW-0472">Membrane</keyword>
<reference evidence="10" key="1">
    <citation type="submission" date="2019-12" db="EMBL/GenBank/DDBJ databases">
        <authorList>
            <person name="zhang j."/>
            <person name="sun C.M."/>
        </authorList>
    </citation>
    <scope>NUCLEOTIDE SEQUENCE</scope>
    <source>
        <strain evidence="10">NS-1</strain>
    </source>
</reference>
<evidence type="ECO:0000256" key="6">
    <source>
        <dbReference type="ARBA" id="ARBA00023136"/>
    </source>
</evidence>
<feature type="transmembrane region" description="Helical" evidence="7">
    <location>
        <begin position="143"/>
        <end position="166"/>
    </location>
</feature>
<evidence type="ECO:0000256" key="1">
    <source>
        <dbReference type="ARBA" id="ARBA00004651"/>
    </source>
</evidence>
<feature type="transmembrane region" description="Helical" evidence="7">
    <location>
        <begin position="172"/>
        <end position="190"/>
    </location>
</feature>
<feature type="transmembrane region" description="Helical" evidence="7">
    <location>
        <begin position="249"/>
        <end position="274"/>
    </location>
</feature>
<feature type="transmembrane region" description="Helical" evidence="7">
    <location>
        <begin position="31"/>
        <end position="49"/>
    </location>
</feature>
<dbReference type="Pfam" id="PF00664">
    <property type="entry name" value="ABC_membrane"/>
    <property type="match status" value="1"/>
</dbReference>
<feature type="domain" description="ABC transporter" evidence="8">
    <location>
        <begin position="361"/>
        <end position="595"/>
    </location>
</feature>
<gene>
    <name evidence="10" type="ORF">GM661_04810</name>
</gene>
<keyword evidence="3" id="KW-0547">Nucleotide-binding</keyword>
<dbReference type="AlphaFoldDB" id="A0A8A7KGS3"/>
<dbReference type="KEGG" id="ifn:GM661_04810"/>
<dbReference type="SUPFAM" id="SSF90123">
    <property type="entry name" value="ABC transporter transmembrane region"/>
    <property type="match status" value="1"/>
</dbReference>
<keyword evidence="5 7" id="KW-1133">Transmembrane helix</keyword>
<feature type="transmembrane region" description="Helical" evidence="7">
    <location>
        <begin position="69"/>
        <end position="91"/>
    </location>
</feature>
<dbReference type="CDD" id="cd18540">
    <property type="entry name" value="ABC_6TM_exporter_like"/>
    <property type="match status" value="1"/>
</dbReference>
<feature type="domain" description="ABC transmembrane type-1" evidence="9">
    <location>
        <begin position="33"/>
        <end position="314"/>
    </location>
</feature>
<proteinExistence type="predicted"/>
<dbReference type="InterPro" id="IPR036640">
    <property type="entry name" value="ABC1_TM_sf"/>
</dbReference>
<protein>
    <submittedName>
        <fullName evidence="10">ATP-binding cassette domain-containing protein</fullName>
    </submittedName>
</protein>
<dbReference type="InterPro" id="IPR011527">
    <property type="entry name" value="ABC1_TM_dom"/>
</dbReference>
<accession>A0A8A7KGS3</accession>
<organism evidence="10 11">
    <name type="scientific">Iocasia fonsfrigidae</name>
    <dbReference type="NCBI Taxonomy" id="2682810"/>
    <lineage>
        <taxon>Bacteria</taxon>
        <taxon>Bacillati</taxon>
        <taxon>Bacillota</taxon>
        <taxon>Clostridia</taxon>
        <taxon>Halanaerobiales</taxon>
        <taxon>Halanaerobiaceae</taxon>
        <taxon>Iocasia</taxon>
    </lineage>
</organism>
<dbReference type="CDD" id="cd03254">
    <property type="entry name" value="ABCC_Glucan_exporter_like"/>
    <property type="match status" value="1"/>
</dbReference>
<dbReference type="GO" id="GO:0005524">
    <property type="term" value="F:ATP binding"/>
    <property type="evidence" value="ECO:0007669"/>
    <property type="project" value="UniProtKB-KW"/>
</dbReference>
<dbReference type="EMBL" id="CP046640">
    <property type="protein sequence ID" value="QTL97354.1"/>
    <property type="molecule type" value="Genomic_DNA"/>
</dbReference>
<evidence type="ECO:0000256" key="5">
    <source>
        <dbReference type="ARBA" id="ARBA00022989"/>
    </source>
</evidence>
<sequence>MTEFKEEVYSKEFNLKLWKKLYKYLIPHKKVLLILALVMIAVGAIDAVFPVMNKYAVDNFIVKGRLNGLSVFACTYGGLVLIQGLNVWLLIAFAGKLETWLAYDIRKAGFEKLQQLSFSYYDQKAVGWLMSRMTSDVKKIGQIISWGFVDSIWGLTMMFFMMILMFIYNYKLALVTLAVLPILIVVSVYFQKKILAAYRKVRKINSRITGAFNEGISGARTTKTLVREDKNLLEFSSLTKEMKGSSIRAAIFSSLYLPIVLTLASVGTALALYAGGRAVFLQEIEYGTLVLFLSYTTLFFEPVFQLARVFAELQYAQASAERVLSMIETEPEIKDSKDVIAEFGDNFNPIRENWPEIKGEISFNNISFYYTAEEKVLENFNLKVNTGETIALVGQTGSGKSTIVNILCRFYEPVSGEVLIDGIDYRQRSQLWLHENIGYVLQTPHLFSGTIRENICYGKLDASDEEIIAAAKLVNAHQFIKKLAKGYDTEVGEGGGLLSTGQKQLISFARAVIANPKIFVLDEATSSIDTEMEQIIQEAIKNVLKGRTNFIIAHRLSTIRAADRILVIKKGKTIEEGSHKELMEKEGYYYNLYTNQFLKENQQATG</sequence>
<keyword evidence="11" id="KW-1185">Reference proteome</keyword>
<name>A0A8A7KGS3_9FIRM</name>
<evidence type="ECO:0000256" key="3">
    <source>
        <dbReference type="ARBA" id="ARBA00022741"/>
    </source>
</evidence>
<dbReference type="PROSITE" id="PS50929">
    <property type="entry name" value="ABC_TM1F"/>
    <property type="match status" value="1"/>
</dbReference>
<evidence type="ECO:0000256" key="2">
    <source>
        <dbReference type="ARBA" id="ARBA00022692"/>
    </source>
</evidence>
<dbReference type="GO" id="GO:0016887">
    <property type="term" value="F:ATP hydrolysis activity"/>
    <property type="evidence" value="ECO:0007669"/>
    <property type="project" value="InterPro"/>
</dbReference>
<dbReference type="InterPro" id="IPR003593">
    <property type="entry name" value="AAA+_ATPase"/>
</dbReference>
<evidence type="ECO:0000259" key="9">
    <source>
        <dbReference type="PROSITE" id="PS50929"/>
    </source>
</evidence>
<dbReference type="SMART" id="SM00382">
    <property type="entry name" value="AAA"/>
    <property type="match status" value="1"/>
</dbReference>
<dbReference type="GO" id="GO:0015421">
    <property type="term" value="F:ABC-type oligopeptide transporter activity"/>
    <property type="evidence" value="ECO:0007669"/>
    <property type="project" value="TreeGrafter"/>
</dbReference>
<keyword evidence="4 10" id="KW-0067">ATP-binding</keyword>
<evidence type="ECO:0000313" key="11">
    <source>
        <dbReference type="Proteomes" id="UP000665020"/>
    </source>
</evidence>
<dbReference type="PANTHER" id="PTHR43394">
    <property type="entry name" value="ATP-DEPENDENT PERMEASE MDL1, MITOCHONDRIAL"/>
    <property type="match status" value="1"/>
</dbReference>
<evidence type="ECO:0000259" key="8">
    <source>
        <dbReference type="PROSITE" id="PS50893"/>
    </source>
</evidence>
<evidence type="ECO:0000256" key="4">
    <source>
        <dbReference type="ARBA" id="ARBA00022840"/>
    </source>
</evidence>
<dbReference type="Gene3D" id="3.40.50.300">
    <property type="entry name" value="P-loop containing nucleotide triphosphate hydrolases"/>
    <property type="match status" value="1"/>
</dbReference>
<dbReference type="Proteomes" id="UP000665020">
    <property type="component" value="Chromosome"/>
</dbReference>
<keyword evidence="2 7" id="KW-0812">Transmembrane</keyword>
<dbReference type="RefSeq" id="WP_230868985.1">
    <property type="nucleotide sequence ID" value="NZ_CP046640.1"/>
</dbReference>
<dbReference type="InterPro" id="IPR039421">
    <property type="entry name" value="Type_1_exporter"/>
</dbReference>
<dbReference type="PANTHER" id="PTHR43394:SF1">
    <property type="entry name" value="ATP-BINDING CASSETTE SUB-FAMILY B MEMBER 10, MITOCHONDRIAL"/>
    <property type="match status" value="1"/>
</dbReference>
<dbReference type="InterPro" id="IPR027417">
    <property type="entry name" value="P-loop_NTPase"/>
</dbReference>
<dbReference type="InterPro" id="IPR003439">
    <property type="entry name" value="ABC_transporter-like_ATP-bd"/>
</dbReference>
<evidence type="ECO:0000313" key="10">
    <source>
        <dbReference type="EMBL" id="QTL97354.1"/>
    </source>
</evidence>
<dbReference type="FunFam" id="3.40.50.300:FF:000218">
    <property type="entry name" value="Multidrug ABC transporter ATP-binding protein"/>
    <property type="match status" value="1"/>
</dbReference>
<dbReference type="Gene3D" id="1.20.1560.10">
    <property type="entry name" value="ABC transporter type 1, transmembrane domain"/>
    <property type="match status" value="1"/>
</dbReference>